<gene>
    <name evidence="9" type="ORF">METZ01_LOCUS16670</name>
</gene>
<accession>A0A381PA12</accession>
<feature type="domain" description="2-C-methyl-D-erythritol 2,4-cyclodiphosphate synthase" evidence="8">
    <location>
        <begin position="2"/>
        <end position="155"/>
    </location>
</feature>
<keyword evidence="5" id="KW-0479">Metal-binding</keyword>
<evidence type="ECO:0000313" key="9">
    <source>
        <dbReference type="EMBL" id="SUZ63816.1"/>
    </source>
</evidence>
<evidence type="ECO:0000256" key="1">
    <source>
        <dbReference type="ARBA" id="ARBA00000200"/>
    </source>
</evidence>
<keyword evidence="6" id="KW-0414">Isoprene biosynthesis</keyword>
<dbReference type="PROSITE" id="PS01350">
    <property type="entry name" value="ISPF"/>
    <property type="match status" value="1"/>
</dbReference>
<dbReference type="InterPro" id="IPR003526">
    <property type="entry name" value="MECDP_synthase"/>
</dbReference>
<dbReference type="SUPFAM" id="SSF69765">
    <property type="entry name" value="IpsF-like"/>
    <property type="match status" value="1"/>
</dbReference>
<evidence type="ECO:0000256" key="7">
    <source>
        <dbReference type="ARBA" id="ARBA00023239"/>
    </source>
</evidence>
<keyword evidence="7" id="KW-0456">Lyase</keyword>
<dbReference type="NCBIfam" id="TIGR00151">
    <property type="entry name" value="ispF"/>
    <property type="match status" value="1"/>
</dbReference>
<dbReference type="HAMAP" id="MF_00107">
    <property type="entry name" value="IspF"/>
    <property type="match status" value="1"/>
</dbReference>
<dbReference type="EMBL" id="UINC01000926">
    <property type="protein sequence ID" value="SUZ63816.1"/>
    <property type="molecule type" value="Genomic_DNA"/>
</dbReference>
<dbReference type="PANTHER" id="PTHR43181">
    <property type="entry name" value="2-C-METHYL-D-ERYTHRITOL 2,4-CYCLODIPHOSPHATE SYNTHASE, CHLOROPLASTIC"/>
    <property type="match status" value="1"/>
</dbReference>
<evidence type="ECO:0000256" key="3">
    <source>
        <dbReference type="ARBA" id="ARBA00004709"/>
    </source>
</evidence>
<sequence>MIRTGIGYDIHKLKEGLPLFIGGINIKSLLGSVGHSDGDALIHAIADSLLGASGLGDIGKFFPSDDEKWRDAQSNIFLSEVKRMILQKGYQISNIDCTIIIQKPKLQKFVPDIRKNIAKILNLSEELLSIKATTTDNLGVIGKSKGWSVIAIATIYKNDEQSNN</sequence>
<dbReference type="Gene3D" id="3.30.1330.50">
    <property type="entry name" value="2-C-methyl-D-erythritol 2,4-cyclodiphosphate synthase"/>
    <property type="match status" value="1"/>
</dbReference>
<evidence type="ECO:0000256" key="5">
    <source>
        <dbReference type="ARBA" id="ARBA00022723"/>
    </source>
</evidence>
<protein>
    <recommendedName>
        <fullName evidence="4">2-C-methyl-D-erythritol 2,4-cyclodiphosphate synthase</fullName>
        <ecNumber evidence="4">4.6.1.12</ecNumber>
    </recommendedName>
</protein>
<dbReference type="InterPro" id="IPR020555">
    <property type="entry name" value="MECDP_synthase_CS"/>
</dbReference>
<dbReference type="InterPro" id="IPR036571">
    <property type="entry name" value="MECDP_synthase_sf"/>
</dbReference>
<dbReference type="GO" id="GO:0046872">
    <property type="term" value="F:metal ion binding"/>
    <property type="evidence" value="ECO:0007669"/>
    <property type="project" value="UniProtKB-KW"/>
</dbReference>
<name>A0A381PA12_9ZZZZ</name>
<organism evidence="9">
    <name type="scientific">marine metagenome</name>
    <dbReference type="NCBI Taxonomy" id="408172"/>
    <lineage>
        <taxon>unclassified sequences</taxon>
        <taxon>metagenomes</taxon>
        <taxon>ecological metagenomes</taxon>
    </lineage>
</organism>
<dbReference type="AlphaFoldDB" id="A0A381PA12"/>
<evidence type="ECO:0000256" key="2">
    <source>
        <dbReference type="ARBA" id="ARBA00001968"/>
    </source>
</evidence>
<dbReference type="GO" id="GO:0016114">
    <property type="term" value="P:terpenoid biosynthetic process"/>
    <property type="evidence" value="ECO:0007669"/>
    <property type="project" value="InterPro"/>
</dbReference>
<dbReference type="GO" id="GO:0008685">
    <property type="term" value="F:2-C-methyl-D-erythritol 2,4-cyclodiphosphate synthase activity"/>
    <property type="evidence" value="ECO:0007669"/>
    <property type="project" value="UniProtKB-EC"/>
</dbReference>
<dbReference type="EC" id="4.6.1.12" evidence="4"/>
<evidence type="ECO:0000256" key="6">
    <source>
        <dbReference type="ARBA" id="ARBA00023229"/>
    </source>
</evidence>
<proteinExistence type="inferred from homology"/>
<comment type="cofactor">
    <cofactor evidence="2">
        <name>a divalent metal cation</name>
        <dbReference type="ChEBI" id="CHEBI:60240"/>
    </cofactor>
</comment>
<comment type="pathway">
    <text evidence="3">Isoprenoid biosynthesis; isopentenyl diphosphate biosynthesis via DXP pathway; isopentenyl diphosphate from 1-deoxy-D-xylulose 5-phosphate: step 4/6.</text>
</comment>
<dbReference type="Pfam" id="PF02542">
    <property type="entry name" value="YgbB"/>
    <property type="match status" value="1"/>
</dbReference>
<dbReference type="GO" id="GO:0019288">
    <property type="term" value="P:isopentenyl diphosphate biosynthetic process, methylerythritol 4-phosphate pathway"/>
    <property type="evidence" value="ECO:0007669"/>
    <property type="project" value="UniProtKB-UniPathway"/>
</dbReference>
<dbReference type="CDD" id="cd00554">
    <property type="entry name" value="MECDP_synthase"/>
    <property type="match status" value="1"/>
</dbReference>
<comment type="catalytic activity">
    <reaction evidence="1">
        <text>4-CDP-2-C-methyl-D-erythritol 2-phosphate = 2-C-methyl-D-erythritol 2,4-cyclic diphosphate + CMP</text>
        <dbReference type="Rhea" id="RHEA:23864"/>
        <dbReference type="ChEBI" id="CHEBI:57919"/>
        <dbReference type="ChEBI" id="CHEBI:58483"/>
        <dbReference type="ChEBI" id="CHEBI:60377"/>
        <dbReference type="EC" id="4.6.1.12"/>
    </reaction>
</comment>
<dbReference type="UniPathway" id="UPA00056">
    <property type="reaction ID" value="UER00095"/>
</dbReference>
<evidence type="ECO:0000256" key="4">
    <source>
        <dbReference type="ARBA" id="ARBA00012579"/>
    </source>
</evidence>
<dbReference type="PANTHER" id="PTHR43181:SF1">
    <property type="entry name" value="2-C-METHYL-D-ERYTHRITOL 2,4-CYCLODIPHOSPHATE SYNTHASE, CHLOROPLASTIC"/>
    <property type="match status" value="1"/>
</dbReference>
<reference evidence="9" key="1">
    <citation type="submission" date="2018-05" db="EMBL/GenBank/DDBJ databases">
        <authorList>
            <person name="Lanie J.A."/>
            <person name="Ng W.-L."/>
            <person name="Kazmierczak K.M."/>
            <person name="Andrzejewski T.M."/>
            <person name="Davidsen T.M."/>
            <person name="Wayne K.J."/>
            <person name="Tettelin H."/>
            <person name="Glass J.I."/>
            <person name="Rusch D."/>
            <person name="Podicherti R."/>
            <person name="Tsui H.-C.T."/>
            <person name="Winkler M.E."/>
        </authorList>
    </citation>
    <scope>NUCLEOTIDE SEQUENCE</scope>
</reference>
<evidence type="ECO:0000259" key="8">
    <source>
        <dbReference type="Pfam" id="PF02542"/>
    </source>
</evidence>